<dbReference type="Proteomes" id="UP000007719">
    <property type="component" value="Chromosome"/>
</dbReference>
<keyword evidence="5" id="KW-0547">Nucleotide-binding</keyword>
<dbReference type="InterPro" id="IPR014001">
    <property type="entry name" value="Helicase_ATP-bd"/>
</dbReference>
<dbReference type="InterPro" id="IPR001650">
    <property type="entry name" value="Helicase_C-like"/>
</dbReference>
<dbReference type="PROSITE" id="PS51192">
    <property type="entry name" value="HELICASE_ATP_BIND_1"/>
    <property type="match status" value="1"/>
</dbReference>
<dbReference type="EnsemblBacteria" id="ACK41909">
    <property type="protein sequence ID" value="ACK41909"/>
    <property type="gene ID" value="Dtur_0621"/>
</dbReference>
<dbReference type="SUPFAM" id="SSF52540">
    <property type="entry name" value="P-loop containing nucleoside triphosphate hydrolases"/>
    <property type="match status" value="2"/>
</dbReference>
<comment type="similarity">
    <text evidence="2">In the central section; belongs to the CRISPR-associated helicase Cas3 family.</text>
</comment>
<protein>
    <submittedName>
        <fullName evidence="13">CRISPR-associated helicase Cas3</fullName>
    </submittedName>
</protein>
<dbReference type="eggNOG" id="COG1203">
    <property type="taxonomic scope" value="Bacteria"/>
</dbReference>
<evidence type="ECO:0000256" key="7">
    <source>
        <dbReference type="ARBA" id="ARBA00022806"/>
    </source>
</evidence>
<dbReference type="GO" id="GO:0051607">
    <property type="term" value="P:defense response to virus"/>
    <property type="evidence" value="ECO:0007669"/>
    <property type="project" value="UniProtKB-KW"/>
</dbReference>
<dbReference type="PROSITE" id="PS51643">
    <property type="entry name" value="HD_CAS3"/>
    <property type="match status" value="1"/>
</dbReference>
<dbReference type="GO" id="GO:0043138">
    <property type="term" value="F:3'-5' DNA helicase activity"/>
    <property type="evidence" value="ECO:0000318"/>
    <property type="project" value="GO_Central"/>
</dbReference>
<dbReference type="Pfam" id="PF00270">
    <property type="entry name" value="DEAD"/>
    <property type="match status" value="1"/>
</dbReference>
<proteinExistence type="inferred from homology"/>
<evidence type="ECO:0000256" key="3">
    <source>
        <dbReference type="ARBA" id="ARBA00022722"/>
    </source>
</evidence>
<dbReference type="KEGG" id="dtu:Dtur_0621"/>
<dbReference type="GO" id="GO:0016787">
    <property type="term" value="F:hydrolase activity"/>
    <property type="evidence" value="ECO:0007669"/>
    <property type="project" value="UniProtKB-KW"/>
</dbReference>
<dbReference type="PATRIC" id="fig|515635.4.peg.658"/>
<dbReference type="PROSITE" id="PS51194">
    <property type="entry name" value="HELICASE_CTER"/>
    <property type="match status" value="1"/>
</dbReference>
<dbReference type="NCBIfam" id="TIGR01596">
    <property type="entry name" value="cas3_HD"/>
    <property type="match status" value="1"/>
</dbReference>
<dbReference type="InterPro" id="IPR006474">
    <property type="entry name" value="Helicase_Cas3_CRISPR-ass_core"/>
</dbReference>
<dbReference type="GO" id="GO:0006289">
    <property type="term" value="P:nucleotide-excision repair"/>
    <property type="evidence" value="ECO:0000318"/>
    <property type="project" value="GO_Central"/>
</dbReference>
<keyword evidence="9" id="KW-0051">Antiviral defense</keyword>
<keyword evidence="7" id="KW-0347">Helicase</keyword>
<dbReference type="FunFam" id="1.10.3210.30:FF:000002">
    <property type="entry name" value="CRISPR-associated helicase Cas3"/>
    <property type="match status" value="1"/>
</dbReference>
<dbReference type="GO" id="GO:0005634">
    <property type="term" value="C:nucleus"/>
    <property type="evidence" value="ECO:0000318"/>
    <property type="project" value="GO_Central"/>
</dbReference>
<sequence>MSSFSELYSHPEKPLELHLKNVKELSWKFLEDIPIEKLPIKKEHIKKLAQIITLSHDIGKSTTFFQDYLLKGEKRGEKETRHSLLSSIIAYYITKNSFSRENIPEDVKIFFPVIAFLTVKRHHGNFSDITIELDLDEEEKNLLKKQIDSIDEEKFGKLIKNLEDPNFQEISKEKLYSILEEVSKDIKILRLSMKRLSKQKSLDYYFLNNLLFSLLIDSDKSEVTIGKPERNLQEIPYIIVDAFKKTIKIEKKPINNLREKAYNEALSKEIDLSQKIYSLNLPTGLGKTFISLAFALKLREKIKKKLNYTPRIIYSLPFLSIIEQNAEVIEKILKDYFGKIDTTILLKHHHLADIYYKIDEKELEPDDAKILIEGWNSEIIITTFVQLFQTLLSNRNSNLRKLHRIFGSIIILDEVQSIPMKYWLLLREIFIGLVEKFNCYIIFSTATQPLIFQKDEMFNLVKGEDYFVQLNRTILIPNLSEVLSLEEFVERINFEPDKSYMFILNTINSAKTFYELLREKTKEDIIFLSSHVTPKERLERIEKIRNKKSRIVISTQLVEAGVDIDLDIVYRDIAPLDSINQSAGRCNRNWEKDIGEVDIFILKDERRKYASYIYDKILLEVTTDLLKKEEKIEEIKFINFIQDYFLEINDRKSHDISKNLLNAVYTLRYSGWTETEDKEQVGIENFKLIEEDYPKIDVFIELDEYAEELWKKYCNLKEIKDIYERRTEFQKIKGDFYKYVISVPTKIENLPPIVNGFGYVSKDNLEDFYSKITGYQAKAEILLW</sequence>
<dbReference type="InterPro" id="IPR027417">
    <property type="entry name" value="P-loop_NTPase"/>
</dbReference>
<evidence type="ECO:0000256" key="9">
    <source>
        <dbReference type="ARBA" id="ARBA00023118"/>
    </source>
</evidence>
<dbReference type="PANTHER" id="PTHR47957">
    <property type="entry name" value="ATP-DEPENDENT HELICASE HRQ1"/>
    <property type="match status" value="1"/>
</dbReference>
<organism evidence="13 14">
    <name type="scientific">Dictyoglomus turgidum (strain DSM 6724 / Z-1310)</name>
    <dbReference type="NCBI Taxonomy" id="515635"/>
    <lineage>
        <taxon>Bacteria</taxon>
        <taxon>Pseudomonadati</taxon>
        <taxon>Dictyoglomota</taxon>
        <taxon>Dictyoglomia</taxon>
        <taxon>Dictyoglomales</taxon>
        <taxon>Dictyoglomaceae</taxon>
        <taxon>Dictyoglomus</taxon>
    </lineage>
</organism>
<gene>
    <name evidence="13" type="ordered locus">Dtur_0621</name>
</gene>
<evidence type="ECO:0000256" key="6">
    <source>
        <dbReference type="ARBA" id="ARBA00022801"/>
    </source>
</evidence>
<evidence type="ECO:0000256" key="4">
    <source>
        <dbReference type="ARBA" id="ARBA00022723"/>
    </source>
</evidence>
<keyword evidence="6" id="KW-0378">Hydrolase</keyword>
<dbReference type="GO" id="GO:0036297">
    <property type="term" value="P:interstrand cross-link repair"/>
    <property type="evidence" value="ECO:0000318"/>
    <property type="project" value="GO_Central"/>
</dbReference>
<keyword evidence="4" id="KW-0479">Metal-binding</keyword>
<dbReference type="PANTHER" id="PTHR47957:SF3">
    <property type="entry name" value="ATP-DEPENDENT HELICASE HRQ1"/>
    <property type="match status" value="1"/>
</dbReference>
<accession>B8DZH6</accession>
<dbReference type="InParanoid" id="B8DZH6"/>
<evidence type="ECO:0000313" key="14">
    <source>
        <dbReference type="Proteomes" id="UP000007719"/>
    </source>
</evidence>
<dbReference type="EMBL" id="CP001251">
    <property type="protein sequence ID" value="ACK41909.1"/>
    <property type="molecule type" value="Genomic_DNA"/>
</dbReference>
<keyword evidence="8" id="KW-0067">ATP-binding</keyword>
<evidence type="ECO:0000256" key="5">
    <source>
        <dbReference type="ARBA" id="ARBA00022741"/>
    </source>
</evidence>
<comment type="similarity">
    <text evidence="1">In the N-terminal section; belongs to the CRISPR-associated nuclease Cas3-HD family.</text>
</comment>
<dbReference type="GO" id="GO:0004518">
    <property type="term" value="F:nuclease activity"/>
    <property type="evidence" value="ECO:0007669"/>
    <property type="project" value="UniProtKB-KW"/>
</dbReference>
<dbReference type="GO" id="GO:0046872">
    <property type="term" value="F:metal ion binding"/>
    <property type="evidence" value="ECO:0007669"/>
    <property type="project" value="UniProtKB-KW"/>
</dbReference>
<dbReference type="RefSeq" id="WP_012582994.1">
    <property type="nucleotide sequence ID" value="NC_011661.1"/>
</dbReference>
<dbReference type="CDD" id="cd09641">
    <property type="entry name" value="Cas3''_I"/>
    <property type="match status" value="1"/>
</dbReference>
<evidence type="ECO:0000256" key="8">
    <source>
        <dbReference type="ARBA" id="ARBA00022840"/>
    </source>
</evidence>
<dbReference type="NCBIfam" id="TIGR01587">
    <property type="entry name" value="cas3_core"/>
    <property type="match status" value="1"/>
</dbReference>
<dbReference type="SMART" id="SM00490">
    <property type="entry name" value="HELICc"/>
    <property type="match status" value="1"/>
</dbReference>
<dbReference type="Gene3D" id="3.40.50.300">
    <property type="entry name" value="P-loop containing nucleotide triphosphate hydrolases"/>
    <property type="match status" value="2"/>
</dbReference>
<dbReference type="CDD" id="cd17930">
    <property type="entry name" value="DEXHc_cas3"/>
    <property type="match status" value="1"/>
</dbReference>
<dbReference type="InterPro" id="IPR011545">
    <property type="entry name" value="DEAD/DEAH_box_helicase_dom"/>
</dbReference>
<evidence type="ECO:0000256" key="1">
    <source>
        <dbReference type="ARBA" id="ARBA00006847"/>
    </source>
</evidence>
<dbReference type="Pfam" id="PF22590">
    <property type="entry name" value="Cas3-like_C_2"/>
    <property type="match status" value="1"/>
</dbReference>
<dbReference type="InterPro" id="IPR054712">
    <property type="entry name" value="Cas3-like_dom"/>
</dbReference>
<dbReference type="Gene3D" id="1.10.3210.30">
    <property type="match status" value="1"/>
</dbReference>
<evidence type="ECO:0000256" key="2">
    <source>
        <dbReference type="ARBA" id="ARBA00009046"/>
    </source>
</evidence>
<dbReference type="InterPro" id="IPR038257">
    <property type="entry name" value="CRISPR-assoc_Cas3_HD_sf"/>
</dbReference>
<dbReference type="HOGENOM" id="CLU_010123_1_1_0"/>
<dbReference type="STRING" id="515635.Dtur_0621"/>
<evidence type="ECO:0000259" key="12">
    <source>
        <dbReference type="PROSITE" id="PS51643"/>
    </source>
</evidence>
<evidence type="ECO:0000313" key="13">
    <source>
        <dbReference type="EMBL" id="ACK41909.1"/>
    </source>
</evidence>
<feature type="domain" description="Helicase ATP-binding" evidence="10">
    <location>
        <begin position="268"/>
        <end position="466"/>
    </location>
</feature>
<dbReference type="AlphaFoldDB" id="B8DZH6"/>
<keyword evidence="14" id="KW-1185">Reference proteome</keyword>
<dbReference type="OrthoDB" id="9810236at2"/>
<keyword evidence="3" id="KW-0540">Nuclease</keyword>
<dbReference type="InterPro" id="IPR006483">
    <property type="entry name" value="CRISPR-assoc_Cas3_HD"/>
</dbReference>
<name>B8DZH6_DICTD</name>
<feature type="domain" description="Helicase C-terminal" evidence="11">
    <location>
        <begin position="484"/>
        <end position="652"/>
    </location>
</feature>
<evidence type="ECO:0000259" key="10">
    <source>
        <dbReference type="PROSITE" id="PS51192"/>
    </source>
</evidence>
<evidence type="ECO:0000259" key="11">
    <source>
        <dbReference type="PROSITE" id="PS51194"/>
    </source>
</evidence>
<dbReference type="SMART" id="SM00487">
    <property type="entry name" value="DEXDc"/>
    <property type="match status" value="1"/>
</dbReference>
<reference evidence="14" key="1">
    <citation type="journal article" date="2016" name="Front. Microbiol.">
        <title>The complete genome sequence of hyperthermophile Dictyoglomus turgidum DSM 6724 reveals a specialized carbohydrate fermentor.</title>
        <authorList>
            <person name="Brumm P.J."/>
            <person name="Gowda K."/>
            <person name="Robb F.T."/>
            <person name="Mead D.A."/>
        </authorList>
    </citation>
    <scope>NUCLEOTIDE SEQUENCE [LARGE SCALE GENOMIC DNA]</scope>
    <source>
        <strain evidence="14">DSM 6724 / Z-1310</strain>
    </source>
</reference>
<dbReference type="GO" id="GO:0005524">
    <property type="term" value="F:ATP binding"/>
    <property type="evidence" value="ECO:0007669"/>
    <property type="project" value="UniProtKB-KW"/>
</dbReference>
<feature type="domain" description="HD Cas3-type" evidence="12">
    <location>
        <begin position="8"/>
        <end position="221"/>
    </location>
</feature>
<dbReference type="GO" id="GO:0003676">
    <property type="term" value="F:nucleic acid binding"/>
    <property type="evidence" value="ECO:0007669"/>
    <property type="project" value="InterPro"/>
</dbReference>